<dbReference type="PIRSF" id="PIRSF500176">
    <property type="entry name" value="L_ASNase"/>
    <property type="match status" value="1"/>
</dbReference>
<evidence type="ECO:0000259" key="3">
    <source>
        <dbReference type="Pfam" id="PF00710"/>
    </source>
</evidence>
<dbReference type="Pfam" id="PF00710">
    <property type="entry name" value="Asparaginase"/>
    <property type="match status" value="1"/>
</dbReference>
<dbReference type="eggNOG" id="COG0252">
    <property type="taxonomic scope" value="Bacteria"/>
</dbReference>
<dbReference type="InterPro" id="IPR027474">
    <property type="entry name" value="L-asparaginase_N"/>
</dbReference>
<dbReference type="PANTHER" id="PTHR11707:SF28">
    <property type="entry name" value="60 KDA LYSOPHOSPHOLIPASE"/>
    <property type="match status" value="1"/>
</dbReference>
<feature type="binding site" evidence="2">
    <location>
        <position position="53"/>
    </location>
    <ligand>
        <name>substrate</name>
    </ligand>
</feature>
<reference evidence="4 5" key="1">
    <citation type="submission" date="2016-08" db="EMBL/GenBank/DDBJ databases">
        <title>Complete genome sequence of Acinetobacter baylyi strain GFJ2.</title>
        <authorList>
            <person name="Tabata M."/>
            <person name="Kuboki S."/>
            <person name="Gibu N."/>
            <person name="Kinouchi Y."/>
            <person name="Vangnai A."/>
            <person name="Kasai D."/>
            <person name="Fukuda M."/>
        </authorList>
    </citation>
    <scope>NUCLEOTIDE SEQUENCE [LARGE SCALE GENOMIC DNA]</scope>
    <source>
        <strain evidence="4 5">GFJ2</strain>
    </source>
</reference>
<dbReference type="PROSITE" id="PS51257">
    <property type="entry name" value="PROKAR_LIPOPROTEIN"/>
    <property type="match status" value="1"/>
</dbReference>
<dbReference type="STRING" id="487316.BEN76_15365"/>
<evidence type="ECO:0000256" key="1">
    <source>
        <dbReference type="PIRSR" id="PIRSR001220-1"/>
    </source>
</evidence>
<dbReference type="AlphaFoldDB" id="A0A1P8EMJ1"/>
<dbReference type="KEGG" id="asol:BEN76_15365"/>
<dbReference type="InterPro" id="IPR006034">
    <property type="entry name" value="Asparaginase/glutaminase-like"/>
</dbReference>
<accession>A0A1P8EMJ1</accession>
<dbReference type="GO" id="GO:0004067">
    <property type="term" value="F:asparaginase activity"/>
    <property type="evidence" value="ECO:0007669"/>
    <property type="project" value="UniProtKB-UniRule"/>
</dbReference>
<gene>
    <name evidence="4" type="ORF">BEN76_15365</name>
</gene>
<dbReference type="InterPro" id="IPR037152">
    <property type="entry name" value="L-asparaginase_N_sf"/>
</dbReference>
<evidence type="ECO:0000256" key="2">
    <source>
        <dbReference type="PIRSR" id="PIRSR001220-2"/>
    </source>
</evidence>
<feature type="domain" description="L-asparaginase N-terminal" evidence="3">
    <location>
        <begin position="3"/>
        <end position="178"/>
    </location>
</feature>
<dbReference type="SMART" id="SM00870">
    <property type="entry name" value="Asparaginase"/>
    <property type="match status" value="1"/>
</dbReference>
<proteinExistence type="predicted"/>
<dbReference type="CDD" id="cd08963">
    <property type="entry name" value="L-asparaginase_I"/>
    <property type="match status" value="1"/>
</dbReference>
<dbReference type="InterPro" id="IPR036152">
    <property type="entry name" value="Asp/glu_Ase-like_sf"/>
</dbReference>
<dbReference type="Gene3D" id="3.40.50.1170">
    <property type="entry name" value="L-asparaginase, N-terminal domain"/>
    <property type="match status" value="1"/>
</dbReference>
<name>A0A1P8EMJ1_9GAMM</name>
<dbReference type="RefSeq" id="WP_076033453.1">
    <property type="nucleotide sequence ID" value="NZ_CP016896.1"/>
</dbReference>
<dbReference type="SFLD" id="SFLDS00057">
    <property type="entry name" value="Glutaminase/Asparaginase"/>
    <property type="match status" value="1"/>
</dbReference>
<dbReference type="SUPFAM" id="SSF53774">
    <property type="entry name" value="Glutaminase/Asparaginase"/>
    <property type="match status" value="1"/>
</dbReference>
<dbReference type="InterPro" id="IPR027473">
    <property type="entry name" value="L-asparaginase_C"/>
</dbReference>
<dbReference type="Proteomes" id="UP000185674">
    <property type="component" value="Chromosome"/>
</dbReference>
<protein>
    <submittedName>
        <fullName evidence="4">L-asparaginase 1</fullName>
    </submittedName>
</protein>
<dbReference type="PRINTS" id="PR00139">
    <property type="entry name" value="ASNGLNASE"/>
</dbReference>
<dbReference type="PIRSF" id="PIRSF001220">
    <property type="entry name" value="L-ASNase_gatD"/>
    <property type="match status" value="1"/>
</dbReference>
<feature type="binding site" evidence="2">
    <location>
        <begin position="85"/>
        <end position="86"/>
    </location>
    <ligand>
        <name>substrate</name>
    </ligand>
</feature>
<dbReference type="InterPro" id="IPR041725">
    <property type="entry name" value="L-asparaginase_I"/>
</dbReference>
<dbReference type="PROSITE" id="PS51732">
    <property type="entry name" value="ASN_GLN_ASE_3"/>
    <property type="match status" value="1"/>
</dbReference>
<dbReference type="Gene3D" id="3.40.50.40">
    <property type="match status" value="1"/>
</dbReference>
<dbReference type="EMBL" id="CP016896">
    <property type="protein sequence ID" value="APV37302.1"/>
    <property type="molecule type" value="Genomic_DNA"/>
</dbReference>
<evidence type="ECO:0000313" key="4">
    <source>
        <dbReference type="EMBL" id="APV37302.1"/>
    </source>
</evidence>
<feature type="active site" description="O-isoaspartyl threonine intermediate" evidence="1">
    <location>
        <position position="12"/>
    </location>
</feature>
<dbReference type="PANTHER" id="PTHR11707">
    <property type="entry name" value="L-ASPARAGINASE"/>
    <property type="match status" value="1"/>
</dbReference>
<sequence length="326" mass="35991">MNKIALIYMGGTFGCIGEPLAPMPYDAFQPQLERILPAQYAVDCFKAPSIKDSSACTAADWLLLVQQIQGLQLEGYTHFVVIHGTDTMSYASATLARFLGQTCHVVITGSQYPLLNTAGDDTREFTDAIENLYFALESVQRLASGTYQAFHHQIFHGQTVLKTHTTELDAFSGVSADAPCDTVTNAMAVDAAMIARADELAILNLMHQPVRPAHLAQQLENIAQRPPHFLILQGFGTGNIAVNDAILAQFQQLRAQGCLVVLTTQVTFGKIDQRYAISDWVHCAGIATNITHGHADLYAKLLQLYLQYDDAEDWYRHWDTTIKAED</sequence>
<organism evidence="4 5">
    <name type="scientific">Acinetobacter soli</name>
    <dbReference type="NCBI Taxonomy" id="487316"/>
    <lineage>
        <taxon>Bacteria</taxon>
        <taxon>Pseudomonadati</taxon>
        <taxon>Pseudomonadota</taxon>
        <taxon>Gammaproteobacteria</taxon>
        <taxon>Moraxellales</taxon>
        <taxon>Moraxellaceae</taxon>
        <taxon>Acinetobacter</taxon>
    </lineage>
</organism>
<evidence type="ECO:0000313" key="5">
    <source>
        <dbReference type="Proteomes" id="UP000185674"/>
    </source>
</evidence>